<feature type="region of interest" description="Disordered" evidence="1">
    <location>
        <begin position="552"/>
        <end position="611"/>
    </location>
</feature>
<feature type="compositionally biased region" description="Acidic residues" evidence="1">
    <location>
        <begin position="1385"/>
        <end position="1402"/>
    </location>
</feature>
<feature type="compositionally biased region" description="Low complexity" evidence="1">
    <location>
        <begin position="1093"/>
        <end position="1114"/>
    </location>
</feature>
<dbReference type="EMBL" id="BNCP01000038">
    <property type="protein sequence ID" value="GIL87010.1"/>
    <property type="molecule type" value="Genomic_DNA"/>
</dbReference>
<keyword evidence="4" id="KW-1185">Reference proteome</keyword>
<feature type="region of interest" description="Disordered" evidence="1">
    <location>
        <begin position="156"/>
        <end position="179"/>
    </location>
</feature>
<feature type="compositionally biased region" description="Acidic residues" evidence="1">
    <location>
        <begin position="1424"/>
        <end position="1445"/>
    </location>
</feature>
<accession>A0A8J4CUF5</accession>
<evidence type="ECO:0000313" key="4">
    <source>
        <dbReference type="Proteomes" id="UP000747110"/>
    </source>
</evidence>
<feature type="compositionally biased region" description="Basic and acidic residues" evidence="1">
    <location>
        <begin position="1012"/>
        <end position="1036"/>
    </location>
</feature>
<proteinExistence type="predicted"/>
<feature type="compositionally biased region" description="Acidic residues" evidence="1">
    <location>
        <begin position="1142"/>
        <end position="1152"/>
    </location>
</feature>
<feature type="compositionally biased region" description="Gly residues" evidence="1">
    <location>
        <begin position="1473"/>
        <end position="1483"/>
    </location>
</feature>
<feature type="region of interest" description="Disordered" evidence="1">
    <location>
        <begin position="942"/>
        <end position="989"/>
    </location>
</feature>
<sequence length="1490" mass="155688">MSRFFYPLDTDGDPGGLRLFAVAEQQTEQRAQPNAARRGFITNVRPLTVAEVLPPHLRSGNSSRDVTSFEFWPRPVKAKTPKMTDAHRIYSVRADGVQADSTPIYRPGRYGYNAVREASPAETFPPQKARYREEYGHTVRGATRNFNNEFREVRTQTELASSGAFSRESQESTKSASELKPVPVEVQVQYQPVKLASIDTAVEDNAMLQGEAHGSSSTWHRSPSPGWQSDMGTSRDQPATALTSTLVARMDALRQQLLRVSSTLSGVQERAAHLASSMGHRSHTLYNGGGGDANTSQGSSAVMPTPLAARPMAPAATAAMASSLLTSDLPTQRYFPPVGRGNLDSPSGSSRSASPYGARSNNISETRVYVVSVSAASDSPEPPPPFLTQSSSAGLQFVPLSPSHLTRHQHLPPQRAPQAADQFETPLAAAAVSAAVVASYPAMTTMSSPRPQRSPPAVAVHMGALEGPSYHPFELGSPAGRTMHVVVPELQPPAAGRIGFSPYFAAMDKEQTPSGAEMLGPVATTQSVRKYDRRTGAYYEISDNGALGTGCSYPHDGGRSDADGGGGDNGGEFHGFGGPCGQSAAANAPPSSAGKRDAGHSAPATNLRPTAATGVTATTMGSAFVRQLGSPVLQELLMQSSPVKSHGSSRGDSAPQYKYQSLNEQPTPALPAVRGRHQPDSAAVSDTTTAPSLHAAHYRRPSSGAHSNASSTDAERVHPWTGGRGMDSMGMGSNGTPYESPSAPRYLRSSGGVVVSGGGSVGSNDATRAFDSRRSSIGELSDMSSLDAARVYPSMGADDPNSSTIRLHSADGSLELMAAVPLPHSSAYDSEGGEDVGCSRERRRSISGRSVGGGSWLLLSPTVVVMEASGGSGAAVRALDVDREEGAREVASGAEAAEAIANQVQSHATQHQDKQQEEQQNGQVDSDAGLIRHGSIAGADKHYSNQEEDGEQEPSVAASPTSPPPRTPYDADGGVGSGSGSTTPTPRADLSFAFHSASFAMREGSGDEDADGKDWLHRNNLDDDDGSGGRRGDGDGGRAYGRPGALTALGSHRVGHDDDYDVGDDDEILQTPTHDSSWTRLKLRNPSGGTGDGTAASDADSDAGGASAAAAAAASRRRWQIQQRDESASSAVPGAIGLYDGYSEEEAEDDREGTDNRYGARRRQREAMRSSESLPVSALSSTAAQRAAAADLYHSFSFPSTESAVRAAEAEAAAAAVSSSSLKAATLNNASGSAGSSTSGSVAGMLGSPAMVGISNITEGGGDVIHHRVARPIRILVPSSPRSSMGGWSVPSPVPSPYTHGVGAMRTPSPGGKNTNFSLRNHLNLTVSSCLFAETSSSDEGDEYEYGYDGDVGTRQYAESRLVVGYESSPQLQQRQLRQHAGSDEGGEDEGEDEDEVEEGEEVTSRPTSWPRDKAGEIGRRNEEEEALEVEEEEDIPLAGDDEDEATAAVAAWAYGDARRAVVEVAQAARNAGNGGGAGGGADGLAAGDD</sequence>
<feature type="region of interest" description="Disordered" evidence="1">
    <location>
        <begin position="824"/>
        <end position="851"/>
    </location>
</feature>
<feature type="compositionally biased region" description="Low complexity" evidence="1">
    <location>
        <begin position="345"/>
        <end position="359"/>
    </location>
</feature>
<evidence type="ECO:0000256" key="1">
    <source>
        <dbReference type="SAM" id="MobiDB-lite"/>
    </source>
</evidence>
<comment type="caution">
    <text evidence="2">The sequence shown here is derived from an EMBL/GenBank/DDBJ whole genome shotgun (WGS) entry which is preliminary data.</text>
</comment>
<feature type="region of interest" description="Disordered" evidence="1">
    <location>
        <begin position="1002"/>
        <end position="1178"/>
    </location>
</feature>
<evidence type="ECO:0000313" key="2">
    <source>
        <dbReference type="EMBL" id="GIL87010.1"/>
    </source>
</evidence>
<feature type="region of interest" description="Disordered" evidence="1">
    <location>
        <begin position="1367"/>
        <end position="1445"/>
    </location>
</feature>
<dbReference type="Proteomes" id="UP000747110">
    <property type="component" value="Unassembled WGS sequence"/>
</dbReference>
<feature type="region of interest" description="Disordered" evidence="1">
    <location>
        <begin position="332"/>
        <end position="359"/>
    </location>
</feature>
<feature type="compositionally biased region" description="Polar residues" evidence="1">
    <location>
        <begin position="1070"/>
        <end position="1079"/>
    </location>
</feature>
<protein>
    <submittedName>
        <fullName evidence="2">Uncharacterized protein</fullName>
    </submittedName>
</protein>
<reference evidence="2" key="1">
    <citation type="journal article" date="2021" name="Proc. Natl. Acad. Sci. U.S.A.">
        <title>Three genomes in the algal genus Volvox reveal the fate of a haploid sex-determining region after a transition to homothallism.</title>
        <authorList>
            <person name="Yamamoto K."/>
            <person name="Hamaji T."/>
            <person name="Kawai-Toyooka H."/>
            <person name="Matsuzaki R."/>
            <person name="Takahashi F."/>
            <person name="Nishimura Y."/>
            <person name="Kawachi M."/>
            <person name="Noguchi H."/>
            <person name="Minakuchi Y."/>
            <person name="Umen J.G."/>
            <person name="Toyoda A."/>
            <person name="Nozaki H."/>
        </authorList>
    </citation>
    <scope>NUCLEOTIDE SEQUENCE</scope>
    <source>
        <strain evidence="3">NIES-3785</strain>
        <strain evidence="2">NIES-3786</strain>
    </source>
</reference>
<feature type="compositionally biased region" description="Acidic residues" evidence="1">
    <location>
        <begin position="1058"/>
        <end position="1068"/>
    </location>
</feature>
<feature type="compositionally biased region" description="Gly residues" evidence="1">
    <location>
        <begin position="563"/>
        <end position="580"/>
    </location>
</feature>
<feature type="compositionally biased region" description="Polar residues" evidence="1">
    <location>
        <begin position="293"/>
        <end position="302"/>
    </location>
</feature>
<evidence type="ECO:0000313" key="3">
    <source>
        <dbReference type="EMBL" id="GIM10545.1"/>
    </source>
</evidence>
<gene>
    <name evidence="2" type="ORF">Vretifemale_15087</name>
    <name evidence="3" type="ORF">Vretimale_14204</name>
</gene>
<dbReference type="OrthoDB" id="553200at2759"/>
<feature type="compositionally biased region" description="Polar residues" evidence="1">
    <location>
        <begin position="214"/>
        <end position="237"/>
    </location>
</feature>
<feature type="region of interest" description="Disordered" evidence="1">
    <location>
        <begin position="272"/>
        <end position="305"/>
    </location>
</feature>
<organism evidence="2 4">
    <name type="scientific">Volvox reticuliferus</name>
    <dbReference type="NCBI Taxonomy" id="1737510"/>
    <lineage>
        <taxon>Eukaryota</taxon>
        <taxon>Viridiplantae</taxon>
        <taxon>Chlorophyta</taxon>
        <taxon>core chlorophytes</taxon>
        <taxon>Chlorophyceae</taxon>
        <taxon>CS clade</taxon>
        <taxon>Chlamydomonadales</taxon>
        <taxon>Volvocaceae</taxon>
        <taxon>Volvox</taxon>
    </lineage>
</organism>
<dbReference type="EMBL" id="BNCQ01000035">
    <property type="protein sequence ID" value="GIM10545.1"/>
    <property type="molecule type" value="Genomic_DNA"/>
</dbReference>
<feature type="region of interest" description="Disordered" evidence="1">
    <location>
        <begin position="903"/>
        <end position="924"/>
    </location>
</feature>
<feature type="region of interest" description="Disordered" evidence="1">
    <location>
        <begin position="667"/>
        <end position="751"/>
    </location>
</feature>
<feature type="region of interest" description="Disordered" evidence="1">
    <location>
        <begin position="1470"/>
        <end position="1490"/>
    </location>
</feature>
<feature type="compositionally biased region" description="Low complexity" evidence="1">
    <location>
        <begin position="581"/>
        <end position="593"/>
    </location>
</feature>
<dbReference type="Proteomes" id="UP000722791">
    <property type="component" value="Unassembled WGS sequence"/>
</dbReference>
<feature type="compositionally biased region" description="Basic and acidic residues" evidence="1">
    <location>
        <begin position="1411"/>
        <end position="1423"/>
    </location>
</feature>
<feature type="compositionally biased region" description="Low complexity" evidence="1">
    <location>
        <begin position="726"/>
        <end position="735"/>
    </location>
</feature>
<feature type="region of interest" description="Disordered" evidence="1">
    <location>
        <begin position="210"/>
        <end position="237"/>
    </location>
</feature>
<name>A0A8J4CUF5_9CHLO</name>